<proteinExistence type="predicted"/>
<dbReference type="PANTHER" id="PTHR38695:SF1">
    <property type="entry name" value="AMINO ACID PERMEASE_ SLC12A DOMAIN-CONTAINING PROTEIN"/>
    <property type="match status" value="1"/>
</dbReference>
<dbReference type="RefSeq" id="WP_179793766.1">
    <property type="nucleotide sequence ID" value="NZ_BAABHP010000007.1"/>
</dbReference>
<accession>A0A7Y9DV14</accession>
<gene>
    <name evidence="2" type="ORF">BJ983_002130</name>
</gene>
<dbReference type="InterPro" id="IPR048273">
    <property type="entry name" value="Luciferase"/>
</dbReference>
<dbReference type="EMBL" id="JACCBN010000001">
    <property type="protein sequence ID" value="NYD36028.1"/>
    <property type="molecule type" value="Genomic_DNA"/>
</dbReference>
<reference evidence="2 3" key="1">
    <citation type="submission" date="2020-07" db="EMBL/GenBank/DDBJ databases">
        <title>Sequencing the genomes of 1000 actinobacteria strains.</title>
        <authorList>
            <person name="Klenk H.-P."/>
        </authorList>
    </citation>
    <scope>NUCLEOTIDE SEQUENCE [LARGE SCALE GENOMIC DNA]</scope>
    <source>
        <strain evidence="2 3">DSM 45772</strain>
    </source>
</reference>
<feature type="domain" description="Luciferase" evidence="1">
    <location>
        <begin position="134"/>
        <end position="201"/>
    </location>
</feature>
<protein>
    <recommendedName>
        <fullName evidence="1">Luciferase domain-containing protein</fullName>
    </recommendedName>
</protein>
<dbReference type="AlphaFoldDB" id="A0A7Y9DV14"/>
<keyword evidence="3" id="KW-1185">Reference proteome</keyword>
<evidence type="ECO:0000259" key="1">
    <source>
        <dbReference type="Pfam" id="PF17648"/>
    </source>
</evidence>
<evidence type="ECO:0000313" key="2">
    <source>
        <dbReference type="EMBL" id="NYD36028.1"/>
    </source>
</evidence>
<dbReference type="InterPro" id="IPR040841">
    <property type="entry name" value="Luciferase_dom"/>
</dbReference>
<evidence type="ECO:0000313" key="3">
    <source>
        <dbReference type="Proteomes" id="UP000535890"/>
    </source>
</evidence>
<dbReference type="Proteomes" id="UP000535890">
    <property type="component" value="Unassembled WGS sequence"/>
</dbReference>
<dbReference type="PANTHER" id="PTHR38695">
    <property type="entry name" value="AMINO ACID PERMEASE_ SLC12A DOMAIN-CONTAINING PROTEIN"/>
    <property type="match status" value="1"/>
</dbReference>
<name>A0A7Y9DV14_9PSEU</name>
<sequence length="210" mass="22667">MTSAAVLAGALVAGAWARRDYRAWRALGQGGLPPTPWGWVCVTALRGVALLPAPSRSQEGPPSEEVENLPRRAAPRPTVAPHPVPHRVVDQQAPDELVVGLQRHLEDLARRPPLQMATSRWERHHAALWWGSTDEIAHVHPVDGSCHVVLPPADLDTVQERGWGVVHPLAGRGGLPRSYTLLFPPRDVTEAGHVAAVLRAAAEAFPGPRS</sequence>
<organism evidence="2 3">
    <name type="scientific">Actinomycetospora corticicola</name>
    <dbReference type="NCBI Taxonomy" id="663602"/>
    <lineage>
        <taxon>Bacteria</taxon>
        <taxon>Bacillati</taxon>
        <taxon>Actinomycetota</taxon>
        <taxon>Actinomycetes</taxon>
        <taxon>Pseudonocardiales</taxon>
        <taxon>Pseudonocardiaceae</taxon>
        <taxon>Actinomycetospora</taxon>
    </lineage>
</organism>
<dbReference type="Pfam" id="PF17648">
    <property type="entry name" value="Luciferase"/>
    <property type="match status" value="1"/>
</dbReference>
<comment type="caution">
    <text evidence="2">The sequence shown here is derived from an EMBL/GenBank/DDBJ whole genome shotgun (WGS) entry which is preliminary data.</text>
</comment>